<dbReference type="Proteomes" id="UP000824260">
    <property type="component" value="Unassembled WGS sequence"/>
</dbReference>
<feature type="transmembrane region" description="Helical" evidence="1">
    <location>
        <begin position="122"/>
        <end position="144"/>
    </location>
</feature>
<sequence>MSDVQNIAVYASARAQRAKEARKNAIVQTAAGAILLAVGYFTATSGYGEIVGPAHPVCAAVVLAGGLFLCVQAMFVVFRALLAQYEHFAMSAEEAAFSLYEFRVAAALVLTGLRLLLPWRAGQVICDLALAALLGYCAVTRLLAVNWRDVRGVIGGVLSALCALAALSLIAGVFAGFSWSLSVGLAAAGFALDSLYCALNGTNI</sequence>
<dbReference type="AlphaFoldDB" id="A0A9D1CVG9"/>
<protein>
    <submittedName>
        <fullName evidence="2">Uncharacterized protein</fullName>
    </submittedName>
</protein>
<keyword evidence="1" id="KW-1133">Transmembrane helix</keyword>
<evidence type="ECO:0000256" key="1">
    <source>
        <dbReference type="SAM" id="Phobius"/>
    </source>
</evidence>
<accession>A0A9D1CVG9</accession>
<evidence type="ECO:0000313" key="2">
    <source>
        <dbReference type="EMBL" id="HIQ81982.1"/>
    </source>
</evidence>
<keyword evidence="1" id="KW-0812">Transmembrane</keyword>
<organism evidence="2 3">
    <name type="scientific">Candidatus Pullichristensenella stercorigallinarum</name>
    <dbReference type="NCBI Taxonomy" id="2840909"/>
    <lineage>
        <taxon>Bacteria</taxon>
        <taxon>Bacillati</taxon>
        <taxon>Bacillota</taxon>
        <taxon>Clostridia</taxon>
        <taxon>Candidatus Pullichristensenella</taxon>
    </lineage>
</organism>
<feature type="transmembrane region" description="Helical" evidence="1">
    <location>
        <begin position="156"/>
        <end position="175"/>
    </location>
</feature>
<feature type="transmembrane region" description="Helical" evidence="1">
    <location>
        <begin position="24"/>
        <end position="42"/>
    </location>
</feature>
<name>A0A9D1CVG9_9FIRM</name>
<keyword evidence="1" id="KW-0472">Membrane</keyword>
<evidence type="ECO:0000313" key="3">
    <source>
        <dbReference type="Proteomes" id="UP000824260"/>
    </source>
</evidence>
<proteinExistence type="predicted"/>
<dbReference type="EMBL" id="DVFZ01000028">
    <property type="protein sequence ID" value="HIQ81982.1"/>
    <property type="molecule type" value="Genomic_DNA"/>
</dbReference>
<feature type="transmembrane region" description="Helical" evidence="1">
    <location>
        <begin position="181"/>
        <end position="199"/>
    </location>
</feature>
<feature type="transmembrane region" description="Helical" evidence="1">
    <location>
        <begin position="54"/>
        <end position="78"/>
    </location>
</feature>
<feature type="transmembrane region" description="Helical" evidence="1">
    <location>
        <begin position="99"/>
        <end position="116"/>
    </location>
</feature>
<comment type="caution">
    <text evidence="2">The sequence shown here is derived from an EMBL/GenBank/DDBJ whole genome shotgun (WGS) entry which is preliminary data.</text>
</comment>
<reference evidence="2" key="2">
    <citation type="journal article" date="2021" name="PeerJ">
        <title>Extensive microbial diversity within the chicken gut microbiome revealed by metagenomics and culture.</title>
        <authorList>
            <person name="Gilroy R."/>
            <person name="Ravi A."/>
            <person name="Getino M."/>
            <person name="Pursley I."/>
            <person name="Horton D.L."/>
            <person name="Alikhan N.F."/>
            <person name="Baker D."/>
            <person name="Gharbi K."/>
            <person name="Hall N."/>
            <person name="Watson M."/>
            <person name="Adriaenssens E.M."/>
            <person name="Foster-Nyarko E."/>
            <person name="Jarju S."/>
            <person name="Secka A."/>
            <person name="Antonio M."/>
            <person name="Oren A."/>
            <person name="Chaudhuri R.R."/>
            <person name="La Ragione R."/>
            <person name="Hildebrand F."/>
            <person name="Pallen M.J."/>
        </authorList>
    </citation>
    <scope>NUCLEOTIDE SEQUENCE</scope>
    <source>
        <strain evidence="2">ChiSjej6B24-2974</strain>
    </source>
</reference>
<reference evidence="2" key="1">
    <citation type="submission" date="2020-10" db="EMBL/GenBank/DDBJ databases">
        <authorList>
            <person name="Gilroy R."/>
        </authorList>
    </citation>
    <scope>NUCLEOTIDE SEQUENCE</scope>
    <source>
        <strain evidence="2">ChiSjej6B24-2974</strain>
    </source>
</reference>
<gene>
    <name evidence="2" type="ORF">IAA52_02640</name>
</gene>